<reference evidence="3 4" key="1">
    <citation type="submission" date="2018-05" db="EMBL/GenBank/DDBJ databases">
        <title>Rhodoferax soyangensis sp.nov., isolated from an oligotrophic freshwater lake.</title>
        <authorList>
            <person name="Park M."/>
        </authorList>
    </citation>
    <scope>NUCLEOTIDE SEQUENCE [LARGE SCALE GENOMIC DNA]</scope>
    <source>
        <strain evidence="3 4">IMCC26218</strain>
    </source>
</reference>
<dbReference type="FunFam" id="2.20.110.10:FF:000002">
    <property type="entry name" value="Phosphatidylinositol 4-phosphate 5-kinase 8"/>
    <property type="match status" value="1"/>
</dbReference>
<evidence type="ECO:0000313" key="3">
    <source>
        <dbReference type="EMBL" id="RFO97399.1"/>
    </source>
</evidence>
<dbReference type="Proteomes" id="UP000260665">
    <property type="component" value="Unassembled WGS sequence"/>
</dbReference>
<feature type="compositionally biased region" description="Low complexity" evidence="2">
    <location>
        <begin position="14"/>
        <end position="44"/>
    </location>
</feature>
<gene>
    <name evidence="3" type="ORF">DIC66_09785</name>
</gene>
<organism evidence="3 4">
    <name type="scientific">Rhodoferax lacus</name>
    <dbReference type="NCBI Taxonomy" id="2184758"/>
    <lineage>
        <taxon>Bacteria</taxon>
        <taxon>Pseudomonadati</taxon>
        <taxon>Pseudomonadota</taxon>
        <taxon>Betaproteobacteria</taxon>
        <taxon>Burkholderiales</taxon>
        <taxon>Comamonadaceae</taxon>
        <taxon>Rhodoferax</taxon>
    </lineage>
</organism>
<comment type="caution">
    <text evidence="3">The sequence shown here is derived from an EMBL/GenBank/DDBJ whole genome shotgun (WGS) entry which is preliminary data.</text>
</comment>
<dbReference type="PANTHER" id="PTHR23084">
    <property type="entry name" value="PHOSPHATIDYLINOSITOL-4-PHOSPHATE 5-KINASE RELATED"/>
    <property type="match status" value="1"/>
</dbReference>
<evidence type="ECO:0000313" key="4">
    <source>
        <dbReference type="Proteomes" id="UP000260665"/>
    </source>
</evidence>
<name>A0A3E1RDG1_9BURK</name>
<dbReference type="Gene3D" id="2.20.110.10">
    <property type="entry name" value="Histone H3 K4-specific methyltransferase SET7/9 N-terminal domain"/>
    <property type="match status" value="3"/>
</dbReference>
<evidence type="ECO:0008006" key="5">
    <source>
        <dbReference type="Google" id="ProtNLM"/>
    </source>
</evidence>
<dbReference type="PANTHER" id="PTHR23084:SF263">
    <property type="entry name" value="MORN REPEAT-CONTAINING PROTEIN 1"/>
    <property type="match status" value="1"/>
</dbReference>
<dbReference type="EMBL" id="QFZK01000004">
    <property type="protein sequence ID" value="RFO97399.1"/>
    <property type="molecule type" value="Genomic_DNA"/>
</dbReference>
<keyword evidence="1" id="KW-0677">Repeat</keyword>
<accession>A0A3E1RDG1</accession>
<dbReference type="SUPFAM" id="SSF82185">
    <property type="entry name" value="Histone H3 K4-specific methyltransferase SET7/9 N-terminal domain"/>
    <property type="match status" value="2"/>
</dbReference>
<feature type="region of interest" description="Disordered" evidence="2">
    <location>
        <begin position="14"/>
        <end position="46"/>
    </location>
</feature>
<proteinExistence type="predicted"/>
<keyword evidence="4" id="KW-1185">Reference proteome</keyword>
<protein>
    <recommendedName>
        <fullName evidence="5">MORN repeat-containing protein</fullName>
    </recommendedName>
</protein>
<dbReference type="InterPro" id="IPR003409">
    <property type="entry name" value="MORN"/>
</dbReference>
<dbReference type="Pfam" id="PF02493">
    <property type="entry name" value="MORN"/>
    <property type="match status" value="8"/>
</dbReference>
<dbReference type="AlphaFoldDB" id="A0A3E1RDG1"/>
<sequence>MLFPLCALAQSPAAGVPAPATAPAAAPTDTPSDATAAVPAEAAAPPEPVALESCRSLTDKAMAADLRALTAQAEKQEGTALLPLHAAAQALWSQAIERCEGRAKDRAQRNLAESQKASAVLNEQLGDGPECTAAHKDAATLQNLARTALGERRWNDAATLFHKSEDMWDVASERCTGSQKELAIKRQEQSEIDGFNAEFCAPQFDRAREQTQKLRASAAGMTREDKQDGLMVAETLWREALAQCKGAAAQDSARNNAQALARERGTPWVARSPAVAAAAVPLNKPATAAAASTPAKAVAQAAAPVGSTALAAAASTTSTASTAAASTASSTSSLGATLSGAFASVTAAVQQAAAPAKPQAQPEDFAVGDMHFKGQFVRDVDTPTYTGSGKLTWANGDVFEGSLLNGKRHGKGRFAWANGHRYQGDWVNDVATGQAVVDFANGNHFEGAVENGVPKGTGSMAYASGDRYTGRFIAGEPHGNGSYTWKNGQKFEGDWKAGKPEGQGTLLFANGDRYEGQVTGGVPHQTGTFTWASGDRYAGQWKAGAKHGQGTFTWTSGDRWEGLYEADVQTSSGTLIRKNP</sequence>
<dbReference type="SMART" id="SM00698">
    <property type="entry name" value="MORN"/>
    <property type="match status" value="6"/>
</dbReference>
<evidence type="ECO:0000256" key="1">
    <source>
        <dbReference type="ARBA" id="ARBA00022737"/>
    </source>
</evidence>
<evidence type="ECO:0000256" key="2">
    <source>
        <dbReference type="SAM" id="MobiDB-lite"/>
    </source>
</evidence>